<dbReference type="InterPro" id="IPR011006">
    <property type="entry name" value="CheY-like_superfamily"/>
</dbReference>
<feature type="domain" description="Sigma-54 factor interaction" evidence="8">
    <location>
        <begin position="139"/>
        <end position="368"/>
    </location>
</feature>
<dbReference type="SUPFAM" id="SSF52540">
    <property type="entry name" value="P-loop containing nucleoside triphosphate hydrolases"/>
    <property type="match status" value="1"/>
</dbReference>
<dbReference type="InterPro" id="IPR002078">
    <property type="entry name" value="Sigma_54_int"/>
</dbReference>
<protein>
    <submittedName>
        <fullName evidence="10">Fis family transcriptional regulator</fullName>
    </submittedName>
</protein>
<dbReference type="AlphaFoldDB" id="A0A150XBG3"/>
<dbReference type="GO" id="GO:0006355">
    <property type="term" value="P:regulation of DNA-templated transcription"/>
    <property type="evidence" value="ECO:0007669"/>
    <property type="project" value="InterPro"/>
</dbReference>
<dbReference type="Gene3D" id="3.40.50.2300">
    <property type="match status" value="1"/>
</dbReference>
<dbReference type="PANTHER" id="PTHR32071">
    <property type="entry name" value="TRANSCRIPTIONAL REGULATORY PROTEIN"/>
    <property type="match status" value="1"/>
</dbReference>
<evidence type="ECO:0000256" key="3">
    <source>
        <dbReference type="ARBA" id="ARBA00022840"/>
    </source>
</evidence>
<dbReference type="SMART" id="SM00448">
    <property type="entry name" value="REC"/>
    <property type="match status" value="1"/>
</dbReference>
<dbReference type="GO" id="GO:0005524">
    <property type="term" value="F:ATP binding"/>
    <property type="evidence" value="ECO:0007669"/>
    <property type="project" value="UniProtKB-KW"/>
</dbReference>
<dbReference type="GO" id="GO:0000160">
    <property type="term" value="P:phosphorelay signal transduction system"/>
    <property type="evidence" value="ECO:0007669"/>
    <property type="project" value="UniProtKB-KW"/>
</dbReference>
<proteinExistence type="predicted"/>
<dbReference type="OrthoDB" id="9782110at2"/>
<dbReference type="STRING" id="333140.AWW68_09435"/>
<dbReference type="Pfam" id="PF00158">
    <property type="entry name" value="Sigma54_activat"/>
    <property type="match status" value="1"/>
</dbReference>
<feature type="modified residue" description="4-aspartylphosphate" evidence="7">
    <location>
        <position position="52"/>
    </location>
</feature>
<dbReference type="PROSITE" id="PS50045">
    <property type="entry name" value="SIGMA54_INTERACT_4"/>
    <property type="match status" value="1"/>
</dbReference>
<dbReference type="Pfam" id="PF25601">
    <property type="entry name" value="AAA_lid_14"/>
    <property type="match status" value="1"/>
</dbReference>
<evidence type="ECO:0000256" key="6">
    <source>
        <dbReference type="ARBA" id="ARBA00023163"/>
    </source>
</evidence>
<dbReference type="Gene3D" id="1.10.8.60">
    <property type="match status" value="1"/>
</dbReference>
<evidence type="ECO:0000256" key="1">
    <source>
        <dbReference type="ARBA" id="ARBA00022553"/>
    </source>
</evidence>
<dbReference type="InterPro" id="IPR058031">
    <property type="entry name" value="AAA_lid_NorR"/>
</dbReference>
<feature type="domain" description="Response regulatory" evidence="9">
    <location>
        <begin position="3"/>
        <end position="117"/>
    </location>
</feature>
<dbReference type="PANTHER" id="PTHR32071:SF17">
    <property type="entry name" value="TRANSCRIPTIONAL REGULATOR (NTRC FAMILY)"/>
    <property type="match status" value="1"/>
</dbReference>
<dbReference type="Gene3D" id="3.40.50.300">
    <property type="entry name" value="P-loop containing nucleotide triphosphate hydrolases"/>
    <property type="match status" value="1"/>
</dbReference>
<dbReference type="FunFam" id="3.40.50.2300:FF:000018">
    <property type="entry name" value="DNA-binding transcriptional regulator NtrC"/>
    <property type="match status" value="1"/>
</dbReference>
<dbReference type="SUPFAM" id="SSF52172">
    <property type="entry name" value="CheY-like"/>
    <property type="match status" value="1"/>
</dbReference>
<dbReference type="Pfam" id="PF00072">
    <property type="entry name" value="Response_reg"/>
    <property type="match status" value="1"/>
</dbReference>
<sequence length="384" mass="43135">MAKILIIDDEQSIRSTLREILEYEKYTIDEAKDGQEGLEKLISDKFDIALCDVKMPKMDGIELLERVQMAGIDTQFIMISAHGTIETAVDATKMGAFDFVPKPPDLNRLLLTVKNALDKSSLVTETKTLKKKLSKKYEMIGETAALSEVKEMMDKVGPTDARVLITGPNGSGKELVARGLHERSNRASAPFIEVNCAAIPAELIESELFGHEKGAFTSAHKQRIGKFEQATEGTLFLDEIGDMSLSAQAKVLRALQEHKINRVGGDKDINVNVRVFAATNKDLRKEIAENRFREDLYHRLSVIVIQVPPLKDRKDDIPLLVDKFLEDIAQEYGTKKKSLNEKAIKALQDYDWSGNIRELRNVTERLVIMCGEEIGEEDVKKYLI</sequence>
<evidence type="ECO:0000256" key="7">
    <source>
        <dbReference type="PROSITE-ProRule" id="PRU00169"/>
    </source>
</evidence>
<keyword evidence="6" id="KW-0804">Transcription</keyword>
<dbReference type="SMART" id="SM00382">
    <property type="entry name" value="AAA"/>
    <property type="match status" value="1"/>
</dbReference>
<evidence type="ECO:0000256" key="2">
    <source>
        <dbReference type="ARBA" id="ARBA00022741"/>
    </source>
</evidence>
<name>A0A150XBG3_9BACT</name>
<keyword evidence="11" id="KW-1185">Reference proteome</keyword>
<reference evidence="10 11" key="1">
    <citation type="submission" date="2016-01" db="EMBL/GenBank/DDBJ databases">
        <title>Genome sequencing of Roseivirga spongicola UST030701-084.</title>
        <authorList>
            <person name="Selvaratnam C."/>
            <person name="Thevarajoo S."/>
            <person name="Goh K.M."/>
            <person name="Ee R."/>
            <person name="Chan K.-G."/>
            <person name="Chong C.S."/>
        </authorList>
    </citation>
    <scope>NUCLEOTIDE SEQUENCE [LARGE SCALE GENOMIC DNA]</scope>
    <source>
        <strain evidence="10 11">UST030701-084</strain>
    </source>
</reference>
<comment type="caution">
    <text evidence="10">The sequence shown here is derived from an EMBL/GenBank/DDBJ whole genome shotgun (WGS) entry which is preliminary data.</text>
</comment>
<dbReference type="PROSITE" id="PS50110">
    <property type="entry name" value="RESPONSE_REGULATORY"/>
    <property type="match status" value="1"/>
</dbReference>
<evidence type="ECO:0000259" key="8">
    <source>
        <dbReference type="PROSITE" id="PS50045"/>
    </source>
</evidence>
<keyword evidence="4" id="KW-0902">Two-component regulatory system</keyword>
<evidence type="ECO:0000256" key="4">
    <source>
        <dbReference type="ARBA" id="ARBA00023012"/>
    </source>
</evidence>
<keyword evidence="2" id="KW-0547">Nucleotide-binding</keyword>
<dbReference type="Proteomes" id="UP000075606">
    <property type="component" value="Unassembled WGS sequence"/>
</dbReference>
<keyword evidence="1 7" id="KW-0597">Phosphoprotein</keyword>
<dbReference type="InterPro" id="IPR027417">
    <property type="entry name" value="P-loop_NTPase"/>
</dbReference>
<keyword evidence="5" id="KW-0805">Transcription regulation</keyword>
<keyword evidence="3" id="KW-0067">ATP-binding</keyword>
<accession>A0A150XBG3</accession>
<dbReference type="InterPro" id="IPR003593">
    <property type="entry name" value="AAA+_ATPase"/>
</dbReference>
<dbReference type="InterPro" id="IPR001789">
    <property type="entry name" value="Sig_transdc_resp-reg_receiver"/>
</dbReference>
<evidence type="ECO:0000313" key="11">
    <source>
        <dbReference type="Proteomes" id="UP000075606"/>
    </source>
</evidence>
<evidence type="ECO:0000256" key="5">
    <source>
        <dbReference type="ARBA" id="ARBA00023015"/>
    </source>
</evidence>
<dbReference type="RefSeq" id="WP_068220403.1">
    <property type="nucleotide sequence ID" value="NZ_LRPC01000012.1"/>
</dbReference>
<evidence type="ECO:0000313" key="10">
    <source>
        <dbReference type="EMBL" id="KYG76036.1"/>
    </source>
</evidence>
<organism evidence="10 11">
    <name type="scientific">Roseivirga spongicola</name>
    <dbReference type="NCBI Taxonomy" id="333140"/>
    <lineage>
        <taxon>Bacteria</taxon>
        <taxon>Pseudomonadati</taxon>
        <taxon>Bacteroidota</taxon>
        <taxon>Cytophagia</taxon>
        <taxon>Cytophagales</taxon>
        <taxon>Roseivirgaceae</taxon>
        <taxon>Roseivirga</taxon>
    </lineage>
</organism>
<dbReference type="EMBL" id="LRPC01000012">
    <property type="protein sequence ID" value="KYG76036.1"/>
    <property type="molecule type" value="Genomic_DNA"/>
</dbReference>
<evidence type="ECO:0000259" key="9">
    <source>
        <dbReference type="PROSITE" id="PS50110"/>
    </source>
</evidence>
<gene>
    <name evidence="10" type="ORF">AWW68_09435</name>
</gene>
<dbReference type="FunFam" id="3.40.50.300:FF:000006">
    <property type="entry name" value="DNA-binding transcriptional regulator NtrC"/>
    <property type="match status" value="1"/>
</dbReference>
<dbReference type="CDD" id="cd00009">
    <property type="entry name" value="AAA"/>
    <property type="match status" value="1"/>
</dbReference>